<dbReference type="GO" id="GO:0003735">
    <property type="term" value="F:structural constituent of ribosome"/>
    <property type="evidence" value="ECO:0007669"/>
    <property type="project" value="InterPro"/>
</dbReference>
<evidence type="ECO:0000259" key="8">
    <source>
        <dbReference type="SMART" id="SM01383"/>
    </source>
</evidence>
<dbReference type="InterPro" id="IPR008991">
    <property type="entry name" value="Translation_prot_SH3-like_sf"/>
</dbReference>
<dbReference type="InterPro" id="IPR012340">
    <property type="entry name" value="NA-bd_OB-fold"/>
</dbReference>
<evidence type="ECO:0000256" key="6">
    <source>
        <dbReference type="SAM" id="MobiDB-lite"/>
    </source>
</evidence>
<name>A0A2H0UYB9_9BACT</name>
<evidence type="ECO:0000259" key="7">
    <source>
        <dbReference type="SMART" id="SM01382"/>
    </source>
</evidence>
<dbReference type="InterPro" id="IPR022666">
    <property type="entry name" value="Ribosomal_uL2_RNA-bd_dom"/>
</dbReference>
<evidence type="ECO:0000256" key="1">
    <source>
        <dbReference type="ARBA" id="ARBA00005636"/>
    </source>
</evidence>
<dbReference type="InterPro" id="IPR014726">
    <property type="entry name" value="Ribosomal_uL2_dom3"/>
</dbReference>
<dbReference type="GO" id="GO:0016740">
    <property type="term" value="F:transferase activity"/>
    <property type="evidence" value="ECO:0007669"/>
    <property type="project" value="InterPro"/>
</dbReference>
<gene>
    <name evidence="9" type="ORF">COU03_00165</name>
</gene>
<evidence type="ECO:0000313" key="9">
    <source>
        <dbReference type="EMBL" id="PIR91822.1"/>
    </source>
</evidence>
<evidence type="ECO:0000256" key="3">
    <source>
        <dbReference type="ARBA" id="ARBA00023274"/>
    </source>
</evidence>
<feature type="domain" description="Large ribosomal subunit protein uL2 C-terminal" evidence="7">
    <location>
        <begin position="110"/>
        <end position="238"/>
    </location>
</feature>
<dbReference type="NCBIfam" id="TIGR01171">
    <property type="entry name" value="rplB_bact"/>
    <property type="match status" value="1"/>
</dbReference>
<comment type="caution">
    <text evidence="9">The sequence shown here is derived from an EMBL/GenBank/DDBJ whole genome shotgun (WGS) entry which is preliminary data.</text>
</comment>
<dbReference type="PROSITE" id="PS00467">
    <property type="entry name" value="RIBOSOMAL_L2"/>
    <property type="match status" value="1"/>
</dbReference>
<dbReference type="PANTHER" id="PTHR13691:SF5">
    <property type="entry name" value="LARGE RIBOSOMAL SUBUNIT PROTEIN UL2M"/>
    <property type="match status" value="1"/>
</dbReference>
<dbReference type="AlphaFoldDB" id="A0A2H0UYB9"/>
<protein>
    <recommendedName>
        <fullName evidence="4">Large ribosomal subunit protein uL2</fullName>
    </recommendedName>
    <alternativeName>
        <fullName evidence="5">50S ribosomal protein L2</fullName>
    </alternativeName>
</protein>
<dbReference type="PANTHER" id="PTHR13691">
    <property type="entry name" value="RIBOSOMAL PROTEIN L2"/>
    <property type="match status" value="1"/>
</dbReference>
<proteinExistence type="inferred from homology"/>
<dbReference type="GO" id="GO:0003723">
    <property type="term" value="F:RNA binding"/>
    <property type="evidence" value="ECO:0007669"/>
    <property type="project" value="InterPro"/>
</dbReference>
<evidence type="ECO:0000256" key="2">
    <source>
        <dbReference type="ARBA" id="ARBA00022980"/>
    </source>
</evidence>
<dbReference type="Proteomes" id="UP000228906">
    <property type="component" value="Unassembled WGS sequence"/>
</dbReference>
<evidence type="ECO:0000313" key="10">
    <source>
        <dbReference type="Proteomes" id="UP000228906"/>
    </source>
</evidence>
<keyword evidence="2 9" id="KW-0689">Ribosomal protein</keyword>
<dbReference type="GO" id="GO:0002181">
    <property type="term" value="P:cytoplasmic translation"/>
    <property type="evidence" value="ECO:0007669"/>
    <property type="project" value="TreeGrafter"/>
</dbReference>
<dbReference type="SUPFAM" id="SSF50104">
    <property type="entry name" value="Translation proteins SH3-like domain"/>
    <property type="match status" value="1"/>
</dbReference>
<dbReference type="FunFam" id="4.10.950.10:FF:000001">
    <property type="entry name" value="50S ribosomal protein L2"/>
    <property type="match status" value="1"/>
</dbReference>
<reference evidence="10" key="1">
    <citation type="submission" date="2017-09" db="EMBL/GenBank/DDBJ databases">
        <title>Depth-based differentiation of microbial function through sediment-hosted aquifers and enrichment of novel symbionts in the deep terrestrial subsurface.</title>
        <authorList>
            <person name="Probst A.J."/>
            <person name="Ladd B."/>
            <person name="Jarett J.K."/>
            <person name="Geller-Mcgrath D.E."/>
            <person name="Sieber C.M.K."/>
            <person name="Emerson J.B."/>
            <person name="Anantharaman K."/>
            <person name="Thomas B.C."/>
            <person name="Malmstrom R."/>
            <person name="Stieglmeier M."/>
            <person name="Klingl A."/>
            <person name="Woyke T."/>
            <person name="Ryan C.M."/>
            <person name="Banfield J.F."/>
        </authorList>
    </citation>
    <scope>NUCLEOTIDE SEQUENCE [LARGE SCALE GENOMIC DNA]</scope>
</reference>
<dbReference type="PIRSF" id="PIRSF002158">
    <property type="entry name" value="Ribosomal_L2"/>
    <property type="match status" value="1"/>
</dbReference>
<evidence type="ECO:0000256" key="5">
    <source>
        <dbReference type="ARBA" id="ARBA00035459"/>
    </source>
</evidence>
<dbReference type="Gene3D" id="2.30.30.30">
    <property type="match status" value="1"/>
</dbReference>
<dbReference type="SMART" id="SM01382">
    <property type="entry name" value="Ribosomal_L2_C"/>
    <property type="match status" value="1"/>
</dbReference>
<dbReference type="Gene3D" id="2.40.50.140">
    <property type="entry name" value="Nucleic acid-binding proteins"/>
    <property type="match status" value="1"/>
</dbReference>
<organism evidence="9 10">
    <name type="scientific">bacterium (Candidatus Gribaldobacteria) CG10_big_fil_rev_8_21_14_0_10_41_12</name>
    <dbReference type="NCBI Taxonomy" id="2014277"/>
    <lineage>
        <taxon>Bacteria</taxon>
        <taxon>Candidatus Gribaldobacteria</taxon>
    </lineage>
</organism>
<sequence length="265" mass="28963">MPAIKEKIITKSEPEKGLVRILKSQAGRNNTGRITMRHQGGGVKKFYRLVDFGQPDLGESGGLVIAIEYDPNRTCFIALIEDATGKKRYILCPEGLKVGAKVAYNETAIFETGNRLKLKNVQVGSSVYNIELVPGNGGVLCRSAGSSAQVMARDEKYVNLKMPSGEVRKVLGECFVSAGSLSNAEHRFHNIGSAGAARRKGVRPSTRGSAMNACDHPHGGGKNKQPIGRHPRTAWGKPALGVKTRKHKWTDQLILQRRIKKPRKK</sequence>
<feature type="domain" description="Large ribosomal subunit protein uL2 RNA-binding" evidence="8">
    <location>
        <begin position="27"/>
        <end position="104"/>
    </location>
</feature>
<dbReference type="SUPFAM" id="SSF50249">
    <property type="entry name" value="Nucleic acid-binding proteins"/>
    <property type="match status" value="1"/>
</dbReference>
<dbReference type="Pfam" id="PF00181">
    <property type="entry name" value="Ribosomal_L2_N"/>
    <property type="match status" value="1"/>
</dbReference>
<dbReference type="SMART" id="SM01383">
    <property type="entry name" value="Ribosomal_L2"/>
    <property type="match status" value="1"/>
</dbReference>
<dbReference type="Gene3D" id="4.10.950.10">
    <property type="entry name" value="Ribosomal protein L2, domain 3"/>
    <property type="match status" value="1"/>
</dbReference>
<evidence type="ECO:0000256" key="4">
    <source>
        <dbReference type="ARBA" id="ARBA00035242"/>
    </source>
</evidence>
<accession>A0A2H0UYB9</accession>
<comment type="similarity">
    <text evidence="1">Belongs to the universal ribosomal protein uL2 family.</text>
</comment>
<dbReference type="EMBL" id="PFAV01000003">
    <property type="protein sequence ID" value="PIR91822.1"/>
    <property type="molecule type" value="Genomic_DNA"/>
</dbReference>
<dbReference type="GO" id="GO:0015934">
    <property type="term" value="C:large ribosomal subunit"/>
    <property type="evidence" value="ECO:0007669"/>
    <property type="project" value="InterPro"/>
</dbReference>
<dbReference type="InterPro" id="IPR022671">
    <property type="entry name" value="Ribosomal_uL2_CS"/>
</dbReference>
<dbReference type="Pfam" id="PF03947">
    <property type="entry name" value="Ribosomal_L2_C"/>
    <property type="match status" value="1"/>
</dbReference>
<feature type="region of interest" description="Disordered" evidence="6">
    <location>
        <begin position="194"/>
        <end position="236"/>
    </location>
</feature>
<dbReference type="InterPro" id="IPR002171">
    <property type="entry name" value="Ribosomal_uL2"/>
</dbReference>
<dbReference type="FunFam" id="2.30.30.30:FF:000001">
    <property type="entry name" value="50S ribosomal protein L2"/>
    <property type="match status" value="1"/>
</dbReference>
<dbReference type="InterPro" id="IPR014722">
    <property type="entry name" value="Rib_uL2_dom2"/>
</dbReference>
<keyword evidence="3" id="KW-0687">Ribonucleoprotein</keyword>
<dbReference type="InterPro" id="IPR005880">
    <property type="entry name" value="Ribosomal_uL2_bac/org-type"/>
</dbReference>
<dbReference type="InterPro" id="IPR022669">
    <property type="entry name" value="Ribosomal_uL2_C"/>
</dbReference>